<dbReference type="InterPro" id="IPR013102">
    <property type="entry name" value="PYNP_C"/>
</dbReference>
<dbReference type="GO" id="GO:0004645">
    <property type="term" value="F:1,4-alpha-oligoglucan phosphorylase activity"/>
    <property type="evidence" value="ECO:0007669"/>
    <property type="project" value="InterPro"/>
</dbReference>
<dbReference type="NCBIfam" id="TIGR02644">
    <property type="entry name" value="Y_phosphoryl"/>
    <property type="match status" value="1"/>
</dbReference>
<dbReference type="PANTHER" id="PTHR10515:SF0">
    <property type="entry name" value="THYMIDINE PHOSPHORYLASE"/>
    <property type="match status" value="1"/>
</dbReference>
<dbReference type="Gene3D" id="3.40.1030.10">
    <property type="entry name" value="Nucleoside phosphorylase/phosphoribosyltransferase catalytic domain"/>
    <property type="match status" value="1"/>
</dbReference>
<comment type="similarity">
    <text evidence="3">Belongs to the thymidine/pyrimidine-nucleoside phosphorylase family.</text>
</comment>
<comment type="subunit">
    <text evidence="4">Homodimer.</text>
</comment>
<dbReference type="Pfam" id="PF00591">
    <property type="entry name" value="Glycos_transf_3"/>
    <property type="match status" value="1"/>
</dbReference>
<dbReference type="PIRSF" id="PIRSF000478">
    <property type="entry name" value="TP_PyNP"/>
    <property type="match status" value="1"/>
</dbReference>
<dbReference type="OrthoDB" id="9763887at2"/>
<feature type="domain" description="Pyrimidine nucleoside phosphorylase C-terminal" evidence="11">
    <location>
        <begin position="344"/>
        <end position="418"/>
    </location>
</feature>
<protein>
    <recommendedName>
        <fullName evidence="6">Pyrimidine-nucleoside phosphorylase</fullName>
        <ecNumber evidence="5">2.4.2.2</ecNumber>
    </recommendedName>
</protein>
<evidence type="ECO:0000256" key="3">
    <source>
        <dbReference type="ARBA" id="ARBA00006915"/>
    </source>
</evidence>
<dbReference type="SUPFAM" id="SSF47648">
    <property type="entry name" value="Nucleoside phosphorylase/phosphoribosyltransferase N-terminal domain"/>
    <property type="match status" value="1"/>
</dbReference>
<comment type="function">
    <text evidence="2">Catalyzes phosphorolysis of the pyrimidine nucleosides uridine, thymidine and 2'-deoxyuridine with the formation of the corresponding pyrimidine base and ribose-1-phosphate.</text>
</comment>
<dbReference type="STRING" id="393762.SAMN05660472_02501"/>
<evidence type="ECO:0000256" key="6">
    <source>
        <dbReference type="ARBA" id="ARBA00014680"/>
    </source>
</evidence>
<dbReference type="InterPro" id="IPR000312">
    <property type="entry name" value="Glycosyl_Trfase_fam3"/>
</dbReference>
<comment type="catalytic activity">
    <reaction evidence="1">
        <text>2'-deoxyuridine + phosphate = 2-deoxy-alpha-D-ribose 1-phosphate + uracil</text>
        <dbReference type="Rhea" id="RHEA:22824"/>
        <dbReference type="ChEBI" id="CHEBI:16450"/>
        <dbReference type="ChEBI" id="CHEBI:17568"/>
        <dbReference type="ChEBI" id="CHEBI:43474"/>
        <dbReference type="ChEBI" id="CHEBI:57259"/>
        <dbReference type="EC" id="2.4.2.2"/>
    </reaction>
</comment>
<dbReference type="InterPro" id="IPR017872">
    <property type="entry name" value="Pyrmidine_PPase_CS"/>
</dbReference>
<evidence type="ECO:0000256" key="9">
    <source>
        <dbReference type="ARBA" id="ARBA00048453"/>
    </source>
</evidence>
<comment type="catalytic activity">
    <reaction evidence="9">
        <text>uridine + phosphate = alpha-D-ribose 1-phosphate + uracil</text>
        <dbReference type="Rhea" id="RHEA:24388"/>
        <dbReference type="ChEBI" id="CHEBI:16704"/>
        <dbReference type="ChEBI" id="CHEBI:17568"/>
        <dbReference type="ChEBI" id="CHEBI:43474"/>
        <dbReference type="ChEBI" id="CHEBI:57720"/>
        <dbReference type="EC" id="2.4.2.2"/>
    </reaction>
</comment>
<dbReference type="Gene3D" id="3.90.1170.30">
    <property type="entry name" value="Pyrimidine nucleoside phosphorylase-like, C-terminal domain"/>
    <property type="match status" value="1"/>
</dbReference>
<dbReference type="AlphaFoldDB" id="A0A1G9GVX3"/>
<organism evidence="12 13">
    <name type="scientific">Natronincola ferrireducens</name>
    <dbReference type="NCBI Taxonomy" id="393762"/>
    <lineage>
        <taxon>Bacteria</taxon>
        <taxon>Bacillati</taxon>
        <taxon>Bacillota</taxon>
        <taxon>Clostridia</taxon>
        <taxon>Peptostreptococcales</taxon>
        <taxon>Natronincolaceae</taxon>
        <taxon>Natronincola</taxon>
    </lineage>
</organism>
<sequence>MRMYNVIMKKRNGEVLTDEEIKFFVDGYTKGEIPDYQASAFMMAVYFQGMNSHETSILTKYMAQSGDMVDLSSIPGIKVDKHSTGGVGDKTTMVIGPIVASCGAPVAKMSGRGLGHTGGTLDKLESIPNLTTSIATEDFFDIVKNIGVSVIGQTGNLAPADKKLYALRDVTATVDNISLIAASIMSKKIAAGSDAILLDVKTGSGAFMKTIDASIELAEAMVSIGEHVGRKTVALITDMDRPLGNAIGNSLEVIEAVNTLKGNGPDDFTNICLHLAADMLYLAGKGDLQQCMNLAKDALESGRAFAKFKEMVAAQGGDVSVIDNTELFEKAPIVQEVLAEKDGWITAMDTERCGIASVVLGAGRESKEDTIDYSAGIILKAKLGDKVRKGQPLAVLYTSRENAVKTAEDMLKQGITIGGEQPEATPLIYARVTIDGVEKF</sequence>
<dbReference type="InterPro" id="IPR036320">
    <property type="entry name" value="Glycosyl_Trfase_fam3_N_dom_sf"/>
</dbReference>
<keyword evidence="13" id="KW-1185">Reference proteome</keyword>
<gene>
    <name evidence="12" type="ORF">SAMN05660472_02501</name>
</gene>
<evidence type="ECO:0000256" key="7">
    <source>
        <dbReference type="ARBA" id="ARBA00022676"/>
    </source>
</evidence>
<proteinExistence type="inferred from homology"/>
<dbReference type="GO" id="GO:0009032">
    <property type="term" value="F:thymidine phosphorylase activity"/>
    <property type="evidence" value="ECO:0007669"/>
    <property type="project" value="TreeGrafter"/>
</dbReference>
<evidence type="ECO:0000256" key="10">
    <source>
        <dbReference type="ARBA" id="ARBA00048525"/>
    </source>
</evidence>
<dbReference type="NCBIfam" id="NF004747">
    <property type="entry name" value="PRK06078.1"/>
    <property type="match status" value="1"/>
</dbReference>
<dbReference type="InterPro" id="IPR000053">
    <property type="entry name" value="Thymidine/pyrmidine_PPase"/>
</dbReference>
<dbReference type="Pfam" id="PF07831">
    <property type="entry name" value="PYNP_C"/>
    <property type="match status" value="1"/>
</dbReference>
<dbReference type="PANTHER" id="PTHR10515">
    <property type="entry name" value="THYMIDINE PHOSPHORYLASE"/>
    <property type="match status" value="1"/>
</dbReference>
<evidence type="ECO:0000256" key="5">
    <source>
        <dbReference type="ARBA" id="ARBA00011889"/>
    </source>
</evidence>
<comment type="catalytic activity">
    <reaction evidence="10">
        <text>thymidine + phosphate = 2-deoxy-alpha-D-ribose 1-phosphate + thymine</text>
        <dbReference type="Rhea" id="RHEA:16037"/>
        <dbReference type="ChEBI" id="CHEBI:17748"/>
        <dbReference type="ChEBI" id="CHEBI:17821"/>
        <dbReference type="ChEBI" id="CHEBI:43474"/>
        <dbReference type="ChEBI" id="CHEBI:57259"/>
        <dbReference type="EC" id="2.4.2.2"/>
    </reaction>
</comment>
<evidence type="ECO:0000259" key="11">
    <source>
        <dbReference type="SMART" id="SM00941"/>
    </source>
</evidence>
<dbReference type="NCBIfam" id="NF004490">
    <property type="entry name" value="PRK05820.1"/>
    <property type="match status" value="1"/>
</dbReference>
<dbReference type="InterPro" id="IPR018090">
    <property type="entry name" value="Pyrmidine_PPas_bac/euk"/>
</dbReference>
<dbReference type="Pfam" id="PF02885">
    <property type="entry name" value="Glycos_trans_3N"/>
    <property type="match status" value="1"/>
</dbReference>
<dbReference type="SUPFAM" id="SSF54680">
    <property type="entry name" value="Pyrimidine nucleoside phosphorylase C-terminal domain"/>
    <property type="match status" value="1"/>
</dbReference>
<dbReference type="EMBL" id="FNFP01000007">
    <property type="protein sequence ID" value="SDL04705.1"/>
    <property type="molecule type" value="Genomic_DNA"/>
</dbReference>
<evidence type="ECO:0000256" key="8">
    <source>
        <dbReference type="ARBA" id="ARBA00022679"/>
    </source>
</evidence>
<dbReference type="FunFam" id="3.40.1030.10:FF:000003">
    <property type="entry name" value="Pyrimidine-nucleoside phosphorylase"/>
    <property type="match status" value="1"/>
</dbReference>
<dbReference type="RefSeq" id="WP_090554031.1">
    <property type="nucleotide sequence ID" value="NZ_FNFP01000007.1"/>
</dbReference>
<dbReference type="GO" id="GO:0005829">
    <property type="term" value="C:cytosol"/>
    <property type="evidence" value="ECO:0007669"/>
    <property type="project" value="TreeGrafter"/>
</dbReference>
<dbReference type="InterPro" id="IPR036566">
    <property type="entry name" value="PYNP-like_C_sf"/>
</dbReference>
<dbReference type="PROSITE" id="PS00647">
    <property type="entry name" value="THYMID_PHOSPHORYLASE"/>
    <property type="match status" value="1"/>
</dbReference>
<reference evidence="12 13" key="1">
    <citation type="submission" date="2016-10" db="EMBL/GenBank/DDBJ databases">
        <authorList>
            <person name="de Groot N.N."/>
        </authorList>
    </citation>
    <scope>NUCLEOTIDE SEQUENCE [LARGE SCALE GENOMIC DNA]</scope>
    <source>
        <strain evidence="12 13">DSM 18346</strain>
    </source>
</reference>
<dbReference type="GO" id="GO:0006206">
    <property type="term" value="P:pyrimidine nucleobase metabolic process"/>
    <property type="evidence" value="ECO:0007669"/>
    <property type="project" value="InterPro"/>
</dbReference>
<name>A0A1G9GVX3_9FIRM</name>
<accession>A0A1G9GVX3</accession>
<evidence type="ECO:0000256" key="4">
    <source>
        <dbReference type="ARBA" id="ARBA00011738"/>
    </source>
</evidence>
<evidence type="ECO:0000256" key="1">
    <source>
        <dbReference type="ARBA" id="ARBA00001066"/>
    </source>
</evidence>
<dbReference type="EC" id="2.4.2.2" evidence="5"/>
<dbReference type="InterPro" id="IPR017459">
    <property type="entry name" value="Glycosyl_Trfase_fam3_N_dom"/>
</dbReference>
<dbReference type="SMART" id="SM00941">
    <property type="entry name" value="PYNP_C"/>
    <property type="match status" value="1"/>
</dbReference>
<dbReference type="SUPFAM" id="SSF52418">
    <property type="entry name" value="Nucleoside phosphorylase/phosphoribosyltransferase catalytic domain"/>
    <property type="match status" value="1"/>
</dbReference>
<dbReference type="GO" id="GO:0006213">
    <property type="term" value="P:pyrimidine nucleoside metabolic process"/>
    <property type="evidence" value="ECO:0007669"/>
    <property type="project" value="InterPro"/>
</dbReference>
<keyword evidence="7" id="KW-0328">Glycosyltransferase</keyword>
<dbReference type="Proteomes" id="UP000198718">
    <property type="component" value="Unassembled WGS sequence"/>
</dbReference>
<evidence type="ECO:0000313" key="12">
    <source>
        <dbReference type="EMBL" id="SDL04705.1"/>
    </source>
</evidence>
<evidence type="ECO:0000256" key="2">
    <source>
        <dbReference type="ARBA" id="ARBA00003877"/>
    </source>
</evidence>
<dbReference type="InterPro" id="IPR035902">
    <property type="entry name" value="Nuc_phospho_transferase"/>
</dbReference>
<dbReference type="Gene3D" id="1.20.970.10">
    <property type="entry name" value="Transferase, Pyrimidine Nucleoside Phosphorylase, Chain C"/>
    <property type="match status" value="1"/>
</dbReference>
<keyword evidence="8" id="KW-0808">Transferase</keyword>
<evidence type="ECO:0000313" key="13">
    <source>
        <dbReference type="Proteomes" id="UP000198718"/>
    </source>
</evidence>